<proteinExistence type="predicted"/>
<gene>
    <name evidence="2" type="ORF">GXW74_12535</name>
</gene>
<dbReference type="Proteomes" id="UP001138709">
    <property type="component" value="Unassembled WGS sequence"/>
</dbReference>
<dbReference type="InterPro" id="IPR012337">
    <property type="entry name" value="RNaseH-like_sf"/>
</dbReference>
<reference evidence="2" key="2">
    <citation type="journal article" date="2021" name="Syst. Appl. Microbiol.">
        <title>Roseomonas hellenica sp. nov., isolated from roots of wild-growing Alkanna tinctoria.</title>
        <authorList>
            <person name="Rat A."/>
            <person name="Naranjo H.D."/>
            <person name="Lebbe L."/>
            <person name="Cnockaert M."/>
            <person name="Krigas N."/>
            <person name="Grigoriadou K."/>
            <person name="Maloupa E."/>
            <person name="Willems A."/>
        </authorList>
    </citation>
    <scope>NUCLEOTIDE SEQUENCE</scope>
    <source>
        <strain evidence="2">LMG 31228</strain>
    </source>
</reference>
<dbReference type="Pfam" id="PF13683">
    <property type="entry name" value="rve_3"/>
    <property type="match status" value="1"/>
</dbReference>
<organism evidence="2 3">
    <name type="scientific">Neoroseomonas eburnea</name>
    <dbReference type="NCBI Taxonomy" id="1346889"/>
    <lineage>
        <taxon>Bacteria</taxon>
        <taxon>Pseudomonadati</taxon>
        <taxon>Pseudomonadota</taxon>
        <taxon>Alphaproteobacteria</taxon>
        <taxon>Acetobacterales</taxon>
        <taxon>Acetobacteraceae</taxon>
        <taxon>Neoroseomonas</taxon>
    </lineage>
</organism>
<dbReference type="SUPFAM" id="SSF53098">
    <property type="entry name" value="Ribonuclease H-like"/>
    <property type="match status" value="1"/>
</dbReference>
<dbReference type="PANTHER" id="PTHR47515:SF1">
    <property type="entry name" value="BLR2054 PROTEIN"/>
    <property type="match status" value="1"/>
</dbReference>
<sequence length="160" mass="17416">MLRWRQECDVGWPHIAPGTPQQNRSVGTFNGRLRDECLNEHLLGRLPAARRIIEASRTDHNTTCQHTSLNRLTPAALATRPVSGRMEHRTCSWMRAFRGQGQAASNAEMRSAPSLLRAGSAAPALAADGRHDSREAASACKHCGCLRNGGRSIARSGPAR</sequence>
<dbReference type="AlphaFoldDB" id="A0A9X9XC78"/>
<feature type="domain" description="Integrase catalytic" evidence="1">
    <location>
        <begin position="10"/>
        <end position="74"/>
    </location>
</feature>
<dbReference type="InterPro" id="IPR001584">
    <property type="entry name" value="Integrase_cat-core"/>
</dbReference>
<keyword evidence="3" id="KW-1185">Reference proteome</keyword>
<evidence type="ECO:0000313" key="2">
    <source>
        <dbReference type="EMBL" id="MBR0681314.1"/>
    </source>
</evidence>
<reference evidence="2" key="1">
    <citation type="submission" date="2020-01" db="EMBL/GenBank/DDBJ databases">
        <authorList>
            <person name="Rat A."/>
        </authorList>
    </citation>
    <scope>NUCLEOTIDE SEQUENCE</scope>
    <source>
        <strain evidence="2">LMG 31228</strain>
    </source>
</reference>
<evidence type="ECO:0000259" key="1">
    <source>
        <dbReference type="Pfam" id="PF13683"/>
    </source>
</evidence>
<dbReference type="GO" id="GO:0015074">
    <property type="term" value="P:DNA integration"/>
    <property type="evidence" value="ECO:0007669"/>
    <property type="project" value="InterPro"/>
</dbReference>
<dbReference type="EMBL" id="JAAEDL010000011">
    <property type="protein sequence ID" value="MBR0681314.1"/>
    <property type="molecule type" value="Genomic_DNA"/>
</dbReference>
<accession>A0A9X9XC78</accession>
<dbReference type="PANTHER" id="PTHR47515">
    <property type="entry name" value="LOW CALCIUM RESPONSE LOCUS PROTEIN T"/>
    <property type="match status" value="1"/>
</dbReference>
<name>A0A9X9XC78_9PROT</name>
<evidence type="ECO:0000313" key="3">
    <source>
        <dbReference type="Proteomes" id="UP001138709"/>
    </source>
</evidence>
<protein>
    <submittedName>
        <fullName evidence="2">Transposase</fullName>
    </submittedName>
</protein>
<comment type="caution">
    <text evidence="2">The sequence shown here is derived from an EMBL/GenBank/DDBJ whole genome shotgun (WGS) entry which is preliminary data.</text>
</comment>